<evidence type="ECO:0000256" key="1">
    <source>
        <dbReference type="ARBA" id="ARBA00022801"/>
    </source>
</evidence>
<dbReference type="PANTHER" id="PTHR11014:SF63">
    <property type="entry name" value="METALLOPEPTIDASE, PUTATIVE (AFU_ORTHOLOGUE AFUA_6G09600)-RELATED"/>
    <property type="match status" value="1"/>
</dbReference>
<dbReference type="InterPro" id="IPR017439">
    <property type="entry name" value="Amidohydrolase"/>
</dbReference>
<proteinExistence type="predicted"/>
<dbReference type="SUPFAM" id="SSF53187">
    <property type="entry name" value="Zn-dependent exopeptidases"/>
    <property type="match status" value="1"/>
</dbReference>
<dbReference type="Gene3D" id="3.30.70.360">
    <property type="match status" value="1"/>
</dbReference>
<gene>
    <name evidence="3" type="ORF">METZ01_LOCUS11351</name>
</gene>
<dbReference type="FunFam" id="3.30.70.360:FF:000001">
    <property type="entry name" value="N-acetyldiaminopimelate deacetylase"/>
    <property type="match status" value="1"/>
</dbReference>
<dbReference type="SUPFAM" id="SSF55031">
    <property type="entry name" value="Bacterial exopeptidase dimerisation domain"/>
    <property type="match status" value="1"/>
</dbReference>
<reference evidence="3" key="1">
    <citation type="submission" date="2018-05" db="EMBL/GenBank/DDBJ databases">
        <authorList>
            <person name="Lanie J.A."/>
            <person name="Ng W.-L."/>
            <person name="Kazmierczak K.M."/>
            <person name="Andrzejewski T.M."/>
            <person name="Davidsen T.M."/>
            <person name="Wayne K.J."/>
            <person name="Tettelin H."/>
            <person name="Glass J.I."/>
            <person name="Rusch D."/>
            <person name="Podicherti R."/>
            <person name="Tsui H.-C.T."/>
            <person name="Winkler M.E."/>
        </authorList>
    </citation>
    <scope>NUCLEOTIDE SEQUENCE</scope>
</reference>
<dbReference type="Gene3D" id="3.40.630.10">
    <property type="entry name" value="Zn peptidases"/>
    <property type="match status" value="1"/>
</dbReference>
<dbReference type="GO" id="GO:0016787">
    <property type="term" value="F:hydrolase activity"/>
    <property type="evidence" value="ECO:0007669"/>
    <property type="project" value="UniProtKB-KW"/>
</dbReference>
<dbReference type="Pfam" id="PF07687">
    <property type="entry name" value="M20_dimer"/>
    <property type="match status" value="1"/>
</dbReference>
<dbReference type="CDD" id="cd03886">
    <property type="entry name" value="M20_Acy1"/>
    <property type="match status" value="1"/>
</dbReference>
<dbReference type="InterPro" id="IPR002933">
    <property type="entry name" value="Peptidase_M20"/>
</dbReference>
<dbReference type="AlphaFoldDB" id="A0A381NVL0"/>
<sequence length="399" mass="42771">MSHPLLDEARSLQPQTVSLRREIHRHPELGLDLPRTRETVLDSLAGLDLELALSKETSGIVATLQGKHSGPSVVLRGDMDALPMTEDTGLDFASEETGRMHSCGHDAHTAMLATAAALLHRHREHLTGSVRFMFQPGEEGWGGAKIMLEEGLLDEKGEPDAAFALHVRPEAPAGVIGCRTGPILAAADTALVRIIGRGGHGSAPHDAADPVPAACETVQAIQSFVTRRFNVFDPVVATVGRIQAGTTNNIIPESAELDITLRSLSSESRERLCEGIQQLIENIATAHGLKAEVRLKRGYPATINHESGVTIIERTAKDLLGDDGYVEMPEPVMASEDFSYVLQKYRGAFAFLGVGPKNGETTNAAPCHSNHMVIDEDSMAIGVAMHAALAHQVLVRKGT</sequence>
<feature type="domain" description="Peptidase M20 dimerisation" evidence="2">
    <location>
        <begin position="190"/>
        <end position="284"/>
    </location>
</feature>
<name>A0A381NVL0_9ZZZZ</name>
<dbReference type="InterPro" id="IPR011650">
    <property type="entry name" value="Peptidase_M20_dimer"/>
</dbReference>
<evidence type="ECO:0000313" key="3">
    <source>
        <dbReference type="EMBL" id="SUZ58497.1"/>
    </source>
</evidence>
<dbReference type="InterPro" id="IPR036264">
    <property type="entry name" value="Bact_exopeptidase_dim_dom"/>
</dbReference>
<accession>A0A381NVL0</accession>
<organism evidence="3">
    <name type="scientific">marine metagenome</name>
    <dbReference type="NCBI Taxonomy" id="408172"/>
    <lineage>
        <taxon>unclassified sequences</taxon>
        <taxon>metagenomes</taxon>
        <taxon>ecological metagenomes</taxon>
    </lineage>
</organism>
<dbReference type="Pfam" id="PF01546">
    <property type="entry name" value="Peptidase_M20"/>
    <property type="match status" value="1"/>
</dbReference>
<dbReference type="EMBL" id="UINC01000623">
    <property type="protein sequence ID" value="SUZ58497.1"/>
    <property type="molecule type" value="Genomic_DNA"/>
</dbReference>
<protein>
    <recommendedName>
        <fullName evidence="2">Peptidase M20 dimerisation domain-containing protein</fullName>
    </recommendedName>
</protein>
<dbReference type="PIRSF" id="PIRSF005962">
    <property type="entry name" value="Pept_M20D_amidohydro"/>
    <property type="match status" value="1"/>
</dbReference>
<dbReference type="NCBIfam" id="TIGR01891">
    <property type="entry name" value="amidohydrolases"/>
    <property type="match status" value="1"/>
</dbReference>
<keyword evidence="1" id="KW-0378">Hydrolase</keyword>
<dbReference type="PANTHER" id="PTHR11014">
    <property type="entry name" value="PEPTIDASE M20 FAMILY MEMBER"/>
    <property type="match status" value="1"/>
</dbReference>
<evidence type="ECO:0000259" key="2">
    <source>
        <dbReference type="Pfam" id="PF07687"/>
    </source>
</evidence>